<dbReference type="PaxDb" id="6239-B0454.9"/>
<evidence type="ECO:0000313" key="3">
    <source>
        <dbReference type="WormBase" id="B0454.9"/>
    </source>
</evidence>
<dbReference type="AGR" id="WB:WBGene00015200"/>
<sequence>MKFSESVPLYKQPLSIPAEQLPQPDLNRNLPLSKYFLMMKTPEIGFQKAEVRDVLLRKVVLNEIEKIPAIWNCKNTYNANKLYPEVAVQVYRRTGTLLHTKMVQMVFKTAKDSLRNRLRDAISRKGLNEVDTEAHLLEWEYYPFVRFYREVSEGWEDRMRKTKQLEKREPAGGVGIVGDDENSMDVEEEPYENPDIIWDDVADPESPTTSMSSTLTSTQGTFTDYHPEEPYHNPEPPLIHPTLEYAAMKTASLQRNQQNKHVMEVRHGSETRTVVVMPTEPPRQQLNAPDFAEEMLQVTYQATRIAREQPERVKLLRKALFDTVLAFDQKEYNCVADLYRDLAEKSSR</sequence>
<dbReference type="PANTHER" id="PTHR32020">
    <property type="entry name" value="LIN-8 DOMAIN CONTAINING-RELATED"/>
    <property type="match status" value="1"/>
</dbReference>
<name>O17173_CAEEL</name>
<dbReference type="GeneID" id="173651"/>
<dbReference type="FunCoup" id="O17173">
    <property type="interactions" value="460"/>
</dbReference>
<gene>
    <name evidence="1 3" type="primary">lido-13</name>
    <name evidence="3" type="ORF">B0454.9</name>
    <name evidence="1" type="ORF">CELE_B0454.9</name>
</gene>
<evidence type="ECO:0007829" key="4">
    <source>
        <dbReference type="PeptideAtlas" id="O17173"/>
    </source>
</evidence>
<dbReference type="AlphaFoldDB" id="O17173"/>
<dbReference type="RefSeq" id="NP_494435.1">
    <property type="nucleotide sequence ID" value="NM_062034.8"/>
</dbReference>
<dbReference type="Proteomes" id="UP000001940">
    <property type="component" value="Chromosome II"/>
</dbReference>
<organism evidence="1 2">
    <name type="scientific">Caenorhabditis elegans</name>
    <dbReference type="NCBI Taxonomy" id="6239"/>
    <lineage>
        <taxon>Eukaryota</taxon>
        <taxon>Metazoa</taxon>
        <taxon>Ecdysozoa</taxon>
        <taxon>Nematoda</taxon>
        <taxon>Chromadorea</taxon>
        <taxon>Rhabditida</taxon>
        <taxon>Rhabditina</taxon>
        <taxon>Rhabditomorpha</taxon>
        <taxon>Rhabditoidea</taxon>
        <taxon>Rhabditidae</taxon>
        <taxon>Peloderinae</taxon>
        <taxon>Caenorhabditis</taxon>
    </lineage>
</organism>
<dbReference type="PeptideAtlas" id="O17173"/>
<evidence type="ECO:0000313" key="1">
    <source>
        <dbReference type="EMBL" id="CCD61974.1"/>
    </source>
</evidence>
<keyword evidence="2" id="KW-1185">Reference proteome</keyword>
<dbReference type="Pfam" id="PF03353">
    <property type="entry name" value="Lin-8"/>
    <property type="match status" value="1"/>
</dbReference>
<dbReference type="EMBL" id="BX284602">
    <property type="protein sequence ID" value="CCD61974.1"/>
    <property type="molecule type" value="Genomic_DNA"/>
</dbReference>
<evidence type="ECO:0000313" key="2">
    <source>
        <dbReference type="Proteomes" id="UP000001940"/>
    </source>
</evidence>
<dbReference type="InterPro" id="IPR005020">
    <property type="entry name" value="LIN-8"/>
</dbReference>
<protein>
    <submittedName>
        <fullName evidence="1">LIn-8 Domain containing</fullName>
    </submittedName>
</protein>
<dbReference type="KEGG" id="cel:CELE_B0454.9"/>
<dbReference type="OrthoDB" id="5911315at2759"/>
<dbReference type="PhylomeDB" id="O17173"/>
<proteinExistence type="evidence at protein level"/>
<dbReference type="PIR" id="C88088">
    <property type="entry name" value="C88088"/>
</dbReference>
<accession>O17173</accession>
<dbReference type="Bgee" id="WBGene00015200">
    <property type="expression patterns" value="Expressed in pharyngeal muscle cell (C elegans) and 4 other cell types or tissues"/>
</dbReference>
<dbReference type="InParanoid" id="O17173"/>
<dbReference type="IntAct" id="O17173">
    <property type="interactions" value="1"/>
</dbReference>
<dbReference type="GO" id="GO:0005634">
    <property type="term" value="C:nucleus"/>
    <property type="evidence" value="ECO:0000318"/>
    <property type="project" value="GO_Central"/>
</dbReference>
<dbReference type="UCSC" id="B0454.9">
    <property type="organism name" value="c. elegans"/>
</dbReference>
<dbReference type="PANTHER" id="PTHR32020:SF3">
    <property type="entry name" value="ARID DOMAIN-CONTAINING PROTEIN-RELATED"/>
    <property type="match status" value="1"/>
</dbReference>
<keyword evidence="4" id="KW-1267">Proteomics identification</keyword>
<reference evidence="1 2" key="1">
    <citation type="journal article" date="1998" name="Science">
        <title>Genome sequence of the nematode C. elegans: a platform for investigating biology.</title>
        <authorList>
            <consortium name="The C. elegans sequencing consortium"/>
            <person name="Sulson J.E."/>
            <person name="Waterston R."/>
        </authorList>
    </citation>
    <scope>NUCLEOTIDE SEQUENCE [LARGE SCALE GENOMIC DNA]</scope>
    <source>
        <strain evidence="1 2">Bristol N2</strain>
    </source>
</reference>
<dbReference type="HOGENOM" id="CLU_055340_0_0_1"/>
<dbReference type="WormBase" id="B0454.9">
    <property type="protein sequence ID" value="CE07759"/>
    <property type="gene ID" value="WBGene00015200"/>
    <property type="gene designation" value="lido-13"/>
</dbReference>
<dbReference type="CTD" id="173651"/>